<dbReference type="Proteomes" id="UP000218327">
    <property type="component" value="Unassembled WGS sequence"/>
</dbReference>
<name>A0A2A5B1C5_9GAMM</name>
<gene>
    <name evidence="2" type="ORF">COA96_07565</name>
</gene>
<proteinExistence type="predicted"/>
<feature type="transmembrane region" description="Helical" evidence="1">
    <location>
        <begin position="12"/>
        <end position="31"/>
    </location>
</feature>
<comment type="caution">
    <text evidence="2">The sequence shown here is derived from an EMBL/GenBank/DDBJ whole genome shotgun (WGS) entry which is preliminary data.</text>
</comment>
<keyword evidence="1" id="KW-0812">Transmembrane</keyword>
<protein>
    <submittedName>
        <fullName evidence="2">Uncharacterized protein</fullName>
    </submittedName>
</protein>
<evidence type="ECO:0000256" key="1">
    <source>
        <dbReference type="SAM" id="Phobius"/>
    </source>
</evidence>
<reference evidence="3" key="1">
    <citation type="submission" date="2017-08" db="EMBL/GenBank/DDBJ databases">
        <title>A dynamic microbial community with high functional redundancy inhabits the cold, oxic subseafloor aquifer.</title>
        <authorList>
            <person name="Tully B.J."/>
            <person name="Wheat C.G."/>
            <person name="Glazer B.T."/>
            <person name="Huber J.A."/>
        </authorList>
    </citation>
    <scope>NUCLEOTIDE SEQUENCE [LARGE SCALE GENOMIC DNA]</scope>
</reference>
<sequence>MNVLEETKPCFNAVLPFNFVSFIAAVSFVLLPSAASSQNLSSSIVNKNQISINRPFLSSSLPESDFGAYDQRQIEPLGDIGRQQQRIGEHLQALAFFKQALHVVRINNGLYHEAQLPILSDIIESETALKNWEAVDDRYSYMEHLYRRLYSLDDPRLEQGLREVSSWHVNALNVNIDGKRVQHLRQANKVFKLRLLIAERTLAFGDPKFDFLIQNIEICERQLYLASDLSKEINERRPRGRVYNYDRRSALVADRD</sequence>
<accession>A0A2A5B1C5</accession>
<keyword evidence="1" id="KW-1133">Transmembrane helix</keyword>
<dbReference type="AlphaFoldDB" id="A0A2A5B1C5"/>
<evidence type="ECO:0000313" key="2">
    <source>
        <dbReference type="EMBL" id="PCJ25323.1"/>
    </source>
</evidence>
<evidence type="ECO:0000313" key="3">
    <source>
        <dbReference type="Proteomes" id="UP000218327"/>
    </source>
</evidence>
<dbReference type="EMBL" id="NVVJ01000018">
    <property type="protein sequence ID" value="PCJ25323.1"/>
    <property type="molecule type" value="Genomic_DNA"/>
</dbReference>
<organism evidence="2 3">
    <name type="scientific">SAR86 cluster bacterium</name>
    <dbReference type="NCBI Taxonomy" id="2030880"/>
    <lineage>
        <taxon>Bacteria</taxon>
        <taxon>Pseudomonadati</taxon>
        <taxon>Pseudomonadota</taxon>
        <taxon>Gammaproteobacteria</taxon>
        <taxon>SAR86 cluster</taxon>
    </lineage>
</organism>
<keyword evidence="1" id="KW-0472">Membrane</keyword>